<sequence length="139" mass="14643">MRNHRYLGALVIALGVITTSTSPAAAEPTPSAPPTAIPSPTPSDPPDAPEILVDKGSKCTSPKGKKFNVSYKTGIVSTTFYFNNHCKQRRSFKVMGAAGQKPPKFGTLACISVNAGTKGRKKVGHAGFGVTHITFVKKC</sequence>
<feature type="chain" id="PRO_5047420880" evidence="2">
    <location>
        <begin position="26"/>
        <end position="139"/>
    </location>
</feature>
<reference evidence="4" key="1">
    <citation type="journal article" date="2019" name="Int. J. Syst. Evol. Microbiol.">
        <title>The Global Catalogue of Microorganisms (GCM) 10K type strain sequencing project: providing services to taxonomists for standard genome sequencing and annotation.</title>
        <authorList>
            <consortium name="The Broad Institute Genomics Platform"/>
            <consortium name="The Broad Institute Genome Sequencing Center for Infectious Disease"/>
            <person name="Wu L."/>
            <person name="Ma J."/>
        </authorList>
    </citation>
    <scope>NUCLEOTIDE SEQUENCE [LARGE SCALE GENOMIC DNA]</scope>
    <source>
        <strain evidence="4">TBRC 1276</strain>
    </source>
</reference>
<proteinExistence type="predicted"/>
<dbReference type="EMBL" id="JBHSBI010000038">
    <property type="protein sequence ID" value="MFC4014849.1"/>
    <property type="molecule type" value="Genomic_DNA"/>
</dbReference>
<gene>
    <name evidence="3" type="ORF">ACFOY2_47045</name>
</gene>
<feature type="signal peptide" evidence="2">
    <location>
        <begin position="1"/>
        <end position="25"/>
    </location>
</feature>
<accession>A0ABV8GRK1</accession>
<protein>
    <submittedName>
        <fullName evidence="3">Uncharacterized protein</fullName>
    </submittedName>
</protein>
<organism evidence="3 4">
    <name type="scientific">Nonomuraea purpurea</name>
    <dbReference type="NCBI Taxonomy" id="1849276"/>
    <lineage>
        <taxon>Bacteria</taxon>
        <taxon>Bacillati</taxon>
        <taxon>Actinomycetota</taxon>
        <taxon>Actinomycetes</taxon>
        <taxon>Streptosporangiales</taxon>
        <taxon>Streptosporangiaceae</taxon>
        <taxon>Nonomuraea</taxon>
    </lineage>
</organism>
<dbReference type="RefSeq" id="WP_379534678.1">
    <property type="nucleotide sequence ID" value="NZ_JBHSBI010000038.1"/>
</dbReference>
<keyword evidence="4" id="KW-1185">Reference proteome</keyword>
<feature type="region of interest" description="Disordered" evidence="1">
    <location>
        <begin position="22"/>
        <end position="59"/>
    </location>
</feature>
<evidence type="ECO:0000313" key="4">
    <source>
        <dbReference type="Proteomes" id="UP001595851"/>
    </source>
</evidence>
<evidence type="ECO:0000256" key="1">
    <source>
        <dbReference type="SAM" id="MobiDB-lite"/>
    </source>
</evidence>
<evidence type="ECO:0000256" key="2">
    <source>
        <dbReference type="SAM" id="SignalP"/>
    </source>
</evidence>
<keyword evidence="2" id="KW-0732">Signal</keyword>
<evidence type="ECO:0000313" key="3">
    <source>
        <dbReference type="EMBL" id="MFC4014849.1"/>
    </source>
</evidence>
<feature type="compositionally biased region" description="Pro residues" evidence="1">
    <location>
        <begin position="30"/>
        <end position="48"/>
    </location>
</feature>
<dbReference type="Proteomes" id="UP001595851">
    <property type="component" value="Unassembled WGS sequence"/>
</dbReference>
<name>A0ABV8GRK1_9ACTN</name>
<comment type="caution">
    <text evidence="3">The sequence shown here is derived from an EMBL/GenBank/DDBJ whole genome shotgun (WGS) entry which is preliminary data.</text>
</comment>